<dbReference type="PANTHER" id="PTHR21525">
    <property type="entry name" value="MOTILE SPERM PROTEIN"/>
    <property type="match status" value="1"/>
</dbReference>
<name>A0A4R2REH9_9FIRM</name>
<keyword evidence="2" id="KW-1185">Reference proteome</keyword>
<gene>
    <name evidence="1" type="ORF">EDD73_13025</name>
</gene>
<accession>A0A4R2REH9</accession>
<protein>
    <recommendedName>
        <fullName evidence="3">Inner membrane protein yeeR</fullName>
    </recommendedName>
</protein>
<dbReference type="EMBL" id="SLXT01000030">
    <property type="protein sequence ID" value="TCP61233.1"/>
    <property type="molecule type" value="Genomic_DNA"/>
</dbReference>
<sequence length="485" mass="51499">MGPQSNREKGKQKAVHTGLAAGNAGVAEIYSDNVIFQAERGHGTAAEKANHLKDVWSGKDAKHMGGNNAKNGPDRYVDGAYIQTKYCRTGSDCIKECFDKNNHFRYWSPDGTPMQIEVPSDKYDAAIQAMEERIRKGQLPGISDPQKAKEIVRKGSFTYAQARNIARFGTVESLIYDGVNGIKVSGTAMGVSAIITYAHALWNGESPKVALEQACYSGMQVFGVTFFSSVITAQLGRTGVEAALRGGTDFLVKQMGPKAASWIASGIKGGNIYGAAAMNHLSKLLRGNIVTGIVTTAVLSSVDVGRLVRGKISGAQAFKNISTTAAGVAGGTGGWMAGAAAGATVGSFIPIVGTAVGGLVGGLCGAFLGSSAASTVTKSVLDEFIEDDAKEMLHIFESCFAELAFDFLLSENEIELLSQQMQELDMAGELRNMYASDDRRDYAVALLEPMVIEVVKARPVIPLPTNEQVLDCSRGLMEKIVEQTA</sequence>
<proteinExistence type="predicted"/>
<evidence type="ECO:0000313" key="2">
    <source>
        <dbReference type="Proteomes" id="UP000294813"/>
    </source>
</evidence>
<evidence type="ECO:0000313" key="1">
    <source>
        <dbReference type="EMBL" id="TCP61233.1"/>
    </source>
</evidence>
<comment type="caution">
    <text evidence="1">The sequence shown here is derived from an EMBL/GenBank/DDBJ whole genome shotgun (WGS) entry which is preliminary data.</text>
</comment>
<dbReference type="RefSeq" id="WP_207668886.1">
    <property type="nucleotide sequence ID" value="NZ_JAOQNU010000031.1"/>
</dbReference>
<dbReference type="AlphaFoldDB" id="A0A4R2REH9"/>
<evidence type="ECO:0008006" key="3">
    <source>
        <dbReference type="Google" id="ProtNLM"/>
    </source>
</evidence>
<reference evidence="1 2" key="1">
    <citation type="submission" date="2019-03" db="EMBL/GenBank/DDBJ databases">
        <title>Genomic Encyclopedia of Type Strains, Phase IV (KMG-IV): sequencing the most valuable type-strain genomes for metagenomic binning, comparative biology and taxonomic classification.</title>
        <authorList>
            <person name="Goeker M."/>
        </authorList>
    </citation>
    <scope>NUCLEOTIDE SEQUENCE [LARGE SCALE GENOMIC DNA]</scope>
    <source>
        <strain evidence="1 2">DSM 11170</strain>
    </source>
</reference>
<dbReference type="PANTHER" id="PTHR21525:SF9">
    <property type="entry name" value="CHANNEL_COLICIN DOMAIN-CONTAINING PROTEIN"/>
    <property type="match status" value="1"/>
</dbReference>
<organism evidence="1 2">
    <name type="scientific">Heliophilum fasciatum</name>
    <dbReference type="NCBI Taxonomy" id="35700"/>
    <lineage>
        <taxon>Bacteria</taxon>
        <taxon>Bacillati</taxon>
        <taxon>Bacillota</taxon>
        <taxon>Clostridia</taxon>
        <taxon>Eubacteriales</taxon>
        <taxon>Heliobacteriaceae</taxon>
        <taxon>Heliophilum</taxon>
    </lineage>
</organism>
<dbReference type="Proteomes" id="UP000294813">
    <property type="component" value="Unassembled WGS sequence"/>
</dbReference>